<dbReference type="GO" id="GO:0050151">
    <property type="term" value="F:oleate hydratase activity"/>
    <property type="evidence" value="ECO:0007669"/>
    <property type="project" value="UniProtKB-EC"/>
</dbReference>
<evidence type="ECO:0000313" key="2">
    <source>
        <dbReference type="Proteomes" id="UP000295301"/>
    </source>
</evidence>
<dbReference type="RefSeq" id="WP_133358714.1">
    <property type="nucleotide sequence ID" value="NZ_SMUV01000053.1"/>
</dbReference>
<dbReference type="EMBL" id="SMUV01000053">
    <property type="protein sequence ID" value="TDK50822.1"/>
    <property type="molecule type" value="Genomic_DNA"/>
</dbReference>
<dbReference type="SUPFAM" id="SSF51905">
    <property type="entry name" value="FAD/NAD(P)-binding domain"/>
    <property type="match status" value="1"/>
</dbReference>
<dbReference type="PANTHER" id="PTHR37417">
    <property type="entry name" value="67 KDA MYOSIN-CROSS-REACTIVE ANTIGEN FAMILY PROTEIN (AFU_ORTHOLOGUE AFUA_5G09970)"/>
    <property type="match status" value="1"/>
</dbReference>
<keyword evidence="2" id="KW-1185">Reference proteome</keyword>
<dbReference type="OrthoDB" id="4540221at2"/>
<evidence type="ECO:0000313" key="1">
    <source>
        <dbReference type="EMBL" id="TDK50822.1"/>
    </source>
</evidence>
<dbReference type="AlphaFoldDB" id="A0A4R5VEI5"/>
<comment type="caution">
    <text evidence="1">The sequence shown here is derived from an EMBL/GenBank/DDBJ whole genome shotgun (WGS) entry which is preliminary data.</text>
</comment>
<protein>
    <submittedName>
        <fullName evidence="1">Oleate hydratase</fullName>
        <ecNumber evidence="1">4.2.1.53</ecNumber>
    </submittedName>
</protein>
<dbReference type="Gene3D" id="3.30.9.80">
    <property type="match status" value="1"/>
</dbReference>
<reference evidence="1 2" key="1">
    <citation type="submission" date="2019-03" db="EMBL/GenBank/DDBJ databases">
        <title>Ruegeria lutea sp. nov., a novel strain, isolated from marine sediment, the Masan Bay, South Korea.</title>
        <authorList>
            <person name="Kim J."/>
            <person name="Kim D.-Y."/>
            <person name="Lee S.-S."/>
        </authorList>
    </citation>
    <scope>NUCLEOTIDE SEQUENCE [LARGE SCALE GENOMIC DNA]</scope>
    <source>
        <strain evidence="1 2">318-1</strain>
    </source>
</reference>
<dbReference type="Proteomes" id="UP000295301">
    <property type="component" value="Unassembled WGS sequence"/>
</dbReference>
<dbReference type="NCBIfam" id="NF010584">
    <property type="entry name" value="PRK13977.1"/>
    <property type="match status" value="1"/>
</dbReference>
<keyword evidence="1" id="KW-0456">Lyase</keyword>
<dbReference type="GO" id="GO:0006631">
    <property type="term" value="P:fatty acid metabolic process"/>
    <property type="evidence" value="ECO:0007669"/>
    <property type="project" value="InterPro"/>
</dbReference>
<organism evidence="1 2">
    <name type="scientific">Antarcticimicrobium luteum</name>
    <dbReference type="NCBI Taxonomy" id="2547397"/>
    <lineage>
        <taxon>Bacteria</taxon>
        <taxon>Pseudomonadati</taxon>
        <taxon>Pseudomonadota</taxon>
        <taxon>Alphaproteobacteria</taxon>
        <taxon>Rhodobacterales</taxon>
        <taxon>Paracoccaceae</taxon>
        <taxon>Antarcticimicrobium</taxon>
    </lineage>
</organism>
<dbReference type="EC" id="4.2.1.53" evidence="1"/>
<gene>
    <name evidence="1" type="ORF">E1832_05410</name>
</gene>
<dbReference type="PANTHER" id="PTHR37417:SF2">
    <property type="entry name" value="67 KDA MYOSIN-CROSS-REACTIVE ANTIGEN FAMILY PROTEIN (AFU_ORTHOLOGUE AFUA_5G09970)"/>
    <property type="match status" value="1"/>
</dbReference>
<dbReference type="InterPro" id="IPR010354">
    <property type="entry name" value="Oleate_hydratase"/>
</dbReference>
<dbReference type="InterPro" id="IPR036188">
    <property type="entry name" value="FAD/NAD-bd_sf"/>
</dbReference>
<dbReference type="GO" id="GO:0071949">
    <property type="term" value="F:FAD binding"/>
    <property type="evidence" value="ECO:0007669"/>
    <property type="project" value="InterPro"/>
</dbReference>
<proteinExistence type="predicted"/>
<dbReference type="Pfam" id="PF06100">
    <property type="entry name" value="MCRA"/>
    <property type="match status" value="1"/>
</dbReference>
<dbReference type="Gene3D" id="3.50.50.60">
    <property type="entry name" value="FAD/NAD(P)-binding domain"/>
    <property type="match status" value="2"/>
</dbReference>
<name>A0A4R5VEI5_9RHOB</name>
<accession>A0A4R5VEI5</accession>
<sequence>MTETPAPALHYMIGGGIATLAAAAYLIRDAGVAGETIRILDDRPRPGGALDGTGEATWGYLTRGGRMFEPNFVNTLDLLSQIPAPGAPERSVTEDILAFNAEVRAGSKCRLIEAGKKADMVHLGLMAADIVALNRLMLTDERSLGARTIGSCFGRAFFDSNFWIMWSSMFSFQPWHSAVEMRRYLRRFIHLFPGFTRIRGILRTRYNQYDSVIAPLEGWLRGHGVRFDSGTVAAGLRIEATGARRDVTGIELDDGRDIPVTPEDRVFVTLGSMTDGATYGTNSGAPPLTPGPMPSFDLWRDLARQHPGFGTPDAFAGETGKSAWTSFTVTMDRPEFRDHMEEFTGNATGTGGLVTIRDSAWLMSFVLFNQPHFQNQPEGTTVFWGYGLRGDRNGDFVPKPMWQANGDEIIAELCWQLRLSPDQRHWFDGARVLPCRMPFITSQFMPRQRGDRPAVRPEGAGNFALMGQFVEQPLDTVFTVEYSVRSARAAVHALTGTGAPIPVRRSDRDPRALLRAARVLMEV</sequence>